<feature type="transmembrane region" description="Helical" evidence="1">
    <location>
        <begin position="107"/>
        <end position="125"/>
    </location>
</feature>
<evidence type="ECO:0000313" key="3">
    <source>
        <dbReference type="Proteomes" id="UP000632138"/>
    </source>
</evidence>
<dbReference type="InterPro" id="IPR025597">
    <property type="entry name" value="DUF4345"/>
</dbReference>
<proteinExistence type="predicted"/>
<keyword evidence="1" id="KW-0812">Transmembrane</keyword>
<name>A0ABS2A774_9ACTN</name>
<evidence type="ECO:0000256" key="1">
    <source>
        <dbReference type="SAM" id="Phobius"/>
    </source>
</evidence>
<dbReference type="Proteomes" id="UP000632138">
    <property type="component" value="Unassembled WGS sequence"/>
</dbReference>
<feature type="transmembrane region" description="Helical" evidence="1">
    <location>
        <begin position="75"/>
        <end position="95"/>
    </location>
</feature>
<reference evidence="2 3" key="1">
    <citation type="submission" date="2021-01" db="EMBL/GenBank/DDBJ databases">
        <title>Actinoplanes sp. nov. LDG1-06 isolated from lichen.</title>
        <authorList>
            <person name="Saeng-In P."/>
            <person name="Phongsopitanun W."/>
            <person name="Kanchanasin P."/>
            <person name="Yuki M."/>
            <person name="Kudo T."/>
            <person name="Ohkuma M."/>
            <person name="Tanasupawat S."/>
        </authorList>
    </citation>
    <scope>NUCLEOTIDE SEQUENCE [LARGE SCALE GENOMIC DNA]</scope>
    <source>
        <strain evidence="2 3">LDG1-06</strain>
    </source>
</reference>
<feature type="transmembrane region" description="Helical" evidence="1">
    <location>
        <begin position="49"/>
        <end position="68"/>
    </location>
</feature>
<accession>A0ABS2A774</accession>
<dbReference type="RefSeq" id="WP_203375816.1">
    <property type="nucleotide sequence ID" value="NZ_JAENHP010000002.1"/>
</dbReference>
<keyword evidence="3" id="KW-1185">Reference proteome</keyword>
<organism evidence="2 3">
    <name type="scientific">Paractinoplanes ovalisporus</name>
    <dbReference type="NCBI Taxonomy" id="2810368"/>
    <lineage>
        <taxon>Bacteria</taxon>
        <taxon>Bacillati</taxon>
        <taxon>Actinomycetota</taxon>
        <taxon>Actinomycetes</taxon>
        <taxon>Micromonosporales</taxon>
        <taxon>Micromonosporaceae</taxon>
        <taxon>Paractinoplanes</taxon>
    </lineage>
</organism>
<dbReference type="EMBL" id="JAENHP010000002">
    <property type="protein sequence ID" value="MBM2615632.1"/>
    <property type="molecule type" value="Genomic_DNA"/>
</dbReference>
<keyword evidence="1" id="KW-0472">Membrane</keyword>
<sequence length="146" mass="15824">MKRAAVLVLAVSAAVVGVWAAAFPVSFYNDFPAPGRHWVSTLGPYSEHLVRDVGALYLALLVLSVWAWRRPSPDAYRVTGGAWLIFNSIHFLWHMLHLEMFPTIDKVGNAVALGGVLILSILLLLPDGAGADRRQPGRAAADPGEQ</sequence>
<protein>
    <submittedName>
        <fullName evidence="2">Uncharacterized protein</fullName>
    </submittedName>
</protein>
<comment type="caution">
    <text evidence="2">The sequence shown here is derived from an EMBL/GenBank/DDBJ whole genome shotgun (WGS) entry which is preliminary data.</text>
</comment>
<evidence type="ECO:0000313" key="2">
    <source>
        <dbReference type="EMBL" id="MBM2615632.1"/>
    </source>
</evidence>
<keyword evidence="1" id="KW-1133">Transmembrane helix</keyword>
<gene>
    <name evidence="2" type="ORF">JIG36_08655</name>
</gene>
<dbReference type="Pfam" id="PF14248">
    <property type="entry name" value="DUF4345"/>
    <property type="match status" value="1"/>
</dbReference>